<organism evidence="1">
    <name type="scientific">Salmonella enterica</name>
    <name type="common">Salmonella choleraesuis</name>
    <dbReference type="NCBI Taxonomy" id="28901"/>
    <lineage>
        <taxon>Bacteria</taxon>
        <taxon>Pseudomonadati</taxon>
        <taxon>Pseudomonadota</taxon>
        <taxon>Gammaproteobacteria</taxon>
        <taxon>Enterobacterales</taxon>
        <taxon>Enterobacteriaceae</taxon>
        <taxon>Salmonella</taxon>
    </lineage>
</organism>
<comment type="caution">
    <text evidence="1">The sequence shown here is derived from an EMBL/GenBank/DDBJ whole genome shotgun (WGS) entry which is preliminary data.</text>
</comment>
<name>A0A760BGG3_SALER</name>
<proteinExistence type="predicted"/>
<reference evidence="1" key="1">
    <citation type="journal article" date="2018" name="Genome Biol.">
        <title>SKESA: strategic k-mer extension for scrupulous assemblies.</title>
        <authorList>
            <person name="Souvorov A."/>
            <person name="Agarwala R."/>
            <person name="Lipman D.J."/>
        </authorList>
    </citation>
    <scope>NUCLEOTIDE SEQUENCE</scope>
    <source>
        <strain evidence="1">MA.CK_94/00001630</strain>
    </source>
</reference>
<dbReference type="AlphaFoldDB" id="A0A760BGG3"/>
<evidence type="ECO:0008006" key="2">
    <source>
        <dbReference type="Google" id="ProtNLM"/>
    </source>
</evidence>
<dbReference type="SUPFAM" id="SSF47336">
    <property type="entry name" value="ACP-like"/>
    <property type="match status" value="1"/>
</dbReference>
<reference evidence="1" key="2">
    <citation type="submission" date="2020-02" db="EMBL/GenBank/DDBJ databases">
        <authorList>
            <consortium name="NCBI Pathogen Detection Project"/>
        </authorList>
    </citation>
    <scope>NUCLEOTIDE SEQUENCE</scope>
    <source>
        <strain evidence="1">MA.CK_94/00001630</strain>
    </source>
</reference>
<dbReference type="InterPro" id="IPR036736">
    <property type="entry name" value="ACP-like_sf"/>
</dbReference>
<dbReference type="EMBL" id="DAAXRP010000028">
    <property type="protein sequence ID" value="HAG2284727.1"/>
    <property type="molecule type" value="Genomic_DNA"/>
</dbReference>
<accession>A0A760BGG3</accession>
<evidence type="ECO:0000313" key="1">
    <source>
        <dbReference type="EMBL" id="HAG2284727.1"/>
    </source>
</evidence>
<dbReference type="Gene3D" id="1.10.1200.10">
    <property type="entry name" value="ACP-like"/>
    <property type="match status" value="1"/>
</dbReference>
<protein>
    <recommendedName>
        <fullName evidence="2">Acyl carrier protein</fullName>
    </recommendedName>
</protein>
<gene>
    <name evidence="1" type="ORF">G8W61_005122</name>
</gene>
<sequence>MLNSKTKDYEHIKGIILTAVNQVLIDNELSISDINENKNIISDLQFSSLMVAQLIMLIQEEIDLEPFSNGYIISDMHTISDYIKVYSGEKQ</sequence>